<dbReference type="EMBL" id="JAAHCF010000498">
    <property type="protein sequence ID" value="KAK8143526.1"/>
    <property type="molecule type" value="Genomic_DNA"/>
</dbReference>
<dbReference type="AlphaFoldDB" id="A0AAW0RNQ7"/>
<evidence type="ECO:0000313" key="2">
    <source>
        <dbReference type="Proteomes" id="UP001397290"/>
    </source>
</evidence>
<evidence type="ECO:0000313" key="1">
    <source>
        <dbReference type="EMBL" id="KAK8143526.1"/>
    </source>
</evidence>
<sequence>MVDDEMLVRARYRQHLCLSPAYSSGFCVAICVVSILMNLDSKSPDHKGLLLSEVAKLGRNLGMVLDLGLDSRESGSDTLELGLQTSRNLFLLSKLPFQCGYLHLEVVISLALQLLRLFCKCIRHLSQPFLNVEMNI</sequence>
<keyword evidence="2" id="KW-1185">Reference proteome</keyword>
<reference evidence="1 2" key="1">
    <citation type="submission" date="2020-02" db="EMBL/GenBank/DDBJ databases">
        <title>Comparative genomics of the hypocrealean fungal genus Beauvera.</title>
        <authorList>
            <person name="Showalter D.N."/>
            <person name="Bushley K.E."/>
            <person name="Rehner S.A."/>
        </authorList>
    </citation>
    <scope>NUCLEOTIDE SEQUENCE [LARGE SCALE GENOMIC DNA]</scope>
    <source>
        <strain evidence="1 2">ARSEF4384</strain>
    </source>
</reference>
<comment type="caution">
    <text evidence="1">The sequence shown here is derived from an EMBL/GenBank/DDBJ whole genome shotgun (WGS) entry which is preliminary data.</text>
</comment>
<name>A0AAW0RNQ7_9HYPO</name>
<accession>A0AAW0RNQ7</accession>
<dbReference type="Proteomes" id="UP001397290">
    <property type="component" value="Unassembled WGS sequence"/>
</dbReference>
<proteinExistence type="predicted"/>
<protein>
    <submittedName>
        <fullName evidence="1">Uncharacterized protein</fullName>
    </submittedName>
</protein>
<organism evidence="1 2">
    <name type="scientific">Beauveria asiatica</name>
    <dbReference type="NCBI Taxonomy" id="1069075"/>
    <lineage>
        <taxon>Eukaryota</taxon>
        <taxon>Fungi</taxon>
        <taxon>Dikarya</taxon>
        <taxon>Ascomycota</taxon>
        <taxon>Pezizomycotina</taxon>
        <taxon>Sordariomycetes</taxon>
        <taxon>Hypocreomycetidae</taxon>
        <taxon>Hypocreales</taxon>
        <taxon>Cordycipitaceae</taxon>
        <taxon>Beauveria</taxon>
    </lineage>
</organism>
<gene>
    <name evidence="1" type="ORF">G3M48_007108</name>
</gene>